<reference evidence="2" key="1">
    <citation type="submission" date="2014-07" db="EMBL/GenBank/DDBJ databases">
        <authorList>
            <person name="Monot Marc"/>
        </authorList>
    </citation>
    <scope>NUCLEOTIDE SEQUENCE</scope>
    <source>
        <strain evidence="4">7032989</strain>
        <strain evidence="2">7032994</strain>
    </source>
</reference>
<dbReference type="EMBL" id="LK933127">
    <property type="protein sequence ID" value="CDT37157.1"/>
    <property type="molecule type" value="Genomic_DNA"/>
</dbReference>
<dbReference type="EMBL" id="LK932509">
    <property type="protein sequence ID" value="CDS86325.1"/>
    <property type="molecule type" value="Genomic_DNA"/>
</dbReference>
<dbReference type="AlphaFoldDB" id="A0A069A8Z0"/>
<proteinExistence type="predicted"/>
<keyword evidence="1" id="KW-0812">Transmembrane</keyword>
<dbReference type="EMBL" id="LK932392">
    <property type="protein sequence ID" value="CDS85828.1"/>
    <property type="molecule type" value="Genomic_DNA"/>
</dbReference>
<name>A0A069A8Z0_CLODI</name>
<gene>
    <name evidence="4" type="ORF">BN1095_450059</name>
    <name evidence="3" type="ORF">BN1096_560059</name>
    <name evidence="2" type="ORF">BN1097_540061</name>
</gene>
<sequence length="263" mass="30785">MKLIDEYLDKLYKKCDNKSTIELKQEMRCHLIESANEFKLEGLDEEEACKKAIERFDDGDEMQYELCNIIKELSLSLDRHKSIVMGFKKVLGYISIIAFLISGFMWYYNNSLQHNMYNLGKELDGEIKQLAERHDMTKIGEYKLELEKILDKDKYSKVKALRLYVIDMKDGNTNLSSSGLNANMVYESEADYNNISNFIQHLGYNGKDFLDKNGNIVNPDIFLEYFFYFESEMLIPVAFVFGLLCIIAYFILRFKISLIKNNN</sequence>
<feature type="transmembrane region" description="Helical" evidence="1">
    <location>
        <begin position="233"/>
        <end position="252"/>
    </location>
</feature>
<evidence type="ECO:0000313" key="4">
    <source>
        <dbReference type="EMBL" id="CDT37157.1"/>
    </source>
</evidence>
<evidence type="ECO:0000313" key="2">
    <source>
        <dbReference type="EMBL" id="CDS85828.1"/>
    </source>
</evidence>
<feature type="transmembrane region" description="Helical" evidence="1">
    <location>
        <begin position="90"/>
        <end position="108"/>
    </location>
</feature>
<evidence type="ECO:0000313" key="3">
    <source>
        <dbReference type="EMBL" id="CDS86325.1"/>
    </source>
</evidence>
<keyword evidence="1" id="KW-1133">Transmembrane helix</keyword>
<dbReference type="RefSeq" id="WP_021366453.1">
    <property type="nucleotide sequence ID" value="NZ_BBYB01000172.1"/>
</dbReference>
<evidence type="ECO:0000256" key="1">
    <source>
        <dbReference type="SAM" id="Phobius"/>
    </source>
</evidence>
<organism evidence="2">
    <name type="scientific">Clostridioides difficile</name>
    <name type="common">Peptoclostridium difficile</name>
    <dbReference type="NCBI Taxonomy" id="1496"/>
    <lineage>
        <taxon>Bacteria</taxon>
        <taxon>Bacillati</taxon>
        <taxon>Bacillota</taxon>
        <taxon>Clostridia</taxon>
        <taxon>Peptostreptococcales</taxon>
        <taxon>Peptostreptococcaceae</taxon>
        <taxon>Clostridioides</taxon>
    </lineage>
</organism>
<protein>
    <submittedName>
        <fullName evidence="2">Uncharacterized protein</fullName>
    </submittedName>
</protein>
<accession>A0A069A8Z0</accession>
<keyword evidence="1" id="KW-0472">Membrane</keyword>
<dbReference type="InterPro" id="IPR047928">
    <property type="entry name" value="Perm_prefix_1"/>
</dbReference>
<dbReference type="NCBIfam" id="NF038403">
    <property type="entry name" value="perm_prefix_1"/>
    <property type="match status" value="1"/>
</dbReference>